<dbReference type="EMBL" id="JAWDIE010000027">
    <property type="protein sequence ID" value="MEJ7139412.1"/>
    <property type="molecule type" value="Genomic_DNA"/>
</dbReference>
<comment type="caution">
    <text evidence="1">The sequence shown here is derived from an EMBL/GenBank/DDBJ whole genome shotgun (WGS) entry which is preliminary data.</text>
</comment>
<keyword evidence="2" id="KW-1185">Reference proteome</keyword>
<dbReference type="Proteomes" id="UP001364695">
    <property type="component" value="Unassembled WGS sequence"/>
</dbReference>
<name>A0ACC6P5F8_9BURK</name>
<keyword evidence="1" id="KW-0560">Oxidoreductase</keyword>
<proteinExistence type="predicted"/>
<protein>
    <submittedName>
        <fullName evidence="1">Bifunctional diaminohydroxyphosphoribosylaminopyrimidine deaminase/5-amino-6-(5-phosphoribosylamino)uracil reductase RibD</fullName>
        <ecNumber evidence="1">1.1.1.193</ecNumber>
        <ecNumber evidence="1">3.5.4.26</ecNumber>
    </submittedName>
</protein>
<keyword evidence="1" id="KW-0378">Hydrolase</keyword>
<evidence type="ECO:0000313" key="1">
    <source>
        <dbReference type="EMBL" id="MEJ7139412.1"/>
    </source>
</evidence>
<sequence>MPDSTDLLSLTHLHTALDLAERAIGLSDPNPRVGCVLTAPDGRVIGQGHTQAAGGPHAEVMALRDAAQHGEPTAGSTAWVTLEPCSHHGRTPPCCDALIAAGCARGVALMRDPNPLVAGQGLARLRAAGLTVLALDEAPDDEARALLARAHDLNIGFFARMTRGRPWLRLKLASSMDGRSALPDGQSQWITGPEARHDGHGWRRRASALVTGIGTVLADDPTFTVRGWPCERPPLRVVLDRHLRTPPTHRIAQIGKADPATPGTQVYAHAATLADSAGRERQMRLEQQGVSVLAWPGTQAHDPASAARLDDLAESWSELGWNEVHIEAGSRLAGAFWQAGLIDEVLHYLAPSYLGPGQPVLNLPDLPALPALPLAWRVAQALPLGQDTLLRLRRV</sequence>
<dbReference type="EC" id="3.5.4.26" evidence="1"/>
<evidence type="ECO:0000313" key="2">
    <source>
        <dbReference type="Proteomes" id="UP001364695"/>
    </source>
</evidence>
<reference evidence="1" key="1">
    <citation type="submission" date="2023-10" db="EMBL/GenBank/DDBJ databases">
        <title>Amphibacter perezi, gen. nov., sp. nov. a novel taxa of the family Comamonadaceae, class Betaproteobacteria isolated from the skin microbiota of Pelophylax perezi from different populations.</title>
        <authorList>
            <person name="Costa S."/>
            <person name="Proenca D.N."/>
            <person name="Lopes I."/>
            <person name="Morais P.V."/>
        </authorList>
    </citation>
    <scope>NUCLEOTIDE SEQUENCE</scope>
    <source>
        <strain evidence="1">SL12-8</strain>
    </source>
</reference>
<gene>
    <name evidence="1" type="primary">ribD</name>
    <name evidence="1" type="ORF">RV045_13385</name>
</gene>
<accession>A0ACC6P5F8</accession>
<organism evidence="1 2">
    <name type="scientific">Amphibiibacter pelophylacis</name>
    <dbReference type="NCBI Taxonomy" id="1799477"/>
    <lineage>
        <taxon>Bacteria</taxon>
        <taxon>Pseudomonadati</taxon>
        <taxon>Pseudomonadota</taxon>
        <taxon>Betaproteobacteria</taxon>
        <taxon>Burkholderiales</taxon>
        <taxon>Sphaerotilaceae</taxon>
        <taxon>Amphibiibacter</taxon>
    </lineage>
</organism>
<dbReference type="EC" id="1.1.1.193" evidence="1"/>